<sequence>MFDAEIAAALLNRWASQAPKEECHAYLGLLREGNLHFTRKVGCMGTHGIRDTGVCCTESLFFGDGSRALRIGAPDSDTGWTRWAALQPLQ</sequence>
<name>A0A4Y8MRK0_9BURK</name>
<evidence type="ECO:0000313" key="2">
    <source>
        <dbReference type="Proteomes" id="UP000297385"/>
    </source>
</evidence>
<dbReference type="EMBL" id="SNVI01000002">
    <property type="protein sequence ID" value="TFE40071.1"/>
    <property type="molecule type" value="Genomic_DNA"/>
</dbReference>
<comment type="caution">
    <text evidence="1">The sequence shown here is derived from an EMBL/GenBank/DDBJ whole genome shotgun (WGS) entry which is preliminary data.</text>
</comment>
<dbReference type="GeneID" id="97303162"/>
<reference evidence="1 2" key="1">
    <citation type="submission" date="2019-03" db="EMBL/GenBank/DDBJ databases">
        <title>Complete Genome Sequence of Paraburkholderia dipogonis ICMP 19430T, a Nitrogen-fixing Symbiont of the South African Invasive Legume Dipogon lignosus in New Zealand.</title>
        <authorList>
            <person name="De Meyer S.E."/>
        </authorList>
    </citation>
    <scope>NUCLEOTIDE SEQUENCE [LARGE SCALE GENOMIC DNA]</scope>
    <source>
        <strain evidence="1 2">ICMP 19430</strain>
    </source>
</reference>
<accession>A0A4Y8MRK0</accession>
<dbReference type="AlphaFoldDB" id="A0A4Y8MRK0"/>
<gene>
    <name evidence="1" type="ORF">E2553_25125</name>
</gene>
<protein>
    <submittedName>
        <fullName evidence="1">Uncharacterized protein</fullName>
    </submittedName>
</protein>
<evidence type="ECO:0000313" key="1">
    <source>
        <dbReference type="EMBL" id="TFE40071.1"/>
    </source>
</evidence>
<proteinExistence type="predicted"/>
<organism evidence="1 2">
    <name type="scientific">Paraburkholderia dipogonis</name>
    <dbReference type="NCBI Taxonomy" id="1211383"/>
    <lineage>
        <taxon>Bacteria</taxon>
        <taxon>Pseudomonadati</taxon>
        <taxon>Pseudomonadota</taxon>
        <taxon>Betaproteobacteria</taxon>
        <taxon>Burkholderiales</taxon>
        <taxon>Burkholderiaceae</taxon>
        <taxon>Paraburkholderia</taxon>
    </lineage>
</organism>
<dbReference type="RefSeq" id="WP_134461599.1">
    <property type="nucleotide sequence ID" value="NZ_JBHMFL010000157.1"/>
</dbReference>
<dbReference type="Proteomes" id="UP000297385">
    <property type="component" value="Unassembled WGS sequence"/>
</dbReference>